<evidence type="ECO:0000313" key="3">
    <source>
        <dbReference type="Proteomes" id="UP000321820"/>
    </source>
</evidence>
<dbReference type="SUPFAM" id="SSF51445">
    <property type="entry name" value="(Trans)glycosidases"/>
    <property type="match status" value="1"/>
</dbReference>
<dbReference type="InterPro" id="IPR005199">
    <property type="entry name" value="Glyco_hydro_79"/>
</dbReference>
<dbReference type="KEGG" id="talb:FTW19_21690"/>
<name>A0A5B9EFC6_9BACT</name>
<protein>
    <recommendedName>
        <fullName evidence="4">Glycosyl hydrolase family 79</fullName>
    </recommendedName>
</protein>
<dbReference type="GO" id="GO:0016020">
    <property type="term" value="C:membrane"/>
    <property type="evidence" value="ECO:0007669"/>
    <property type="project" value="InterPro"/>
</dbReference>
<dbReference type="InterPro" id="IPR017853">
    <property type="entry name" value="GH"/>
</dbReference>
<reference evidence="2 3" key="1">
    <citation type="submission" date="2019-08" db="EMBL/GenBank/DDBJ databases">
        <title>Complete genome sequence of Terriglobus albidus strain ORNL.</title>
        <authorList>
            <person name="Podar M."/>
        </authorList>
    </citation>
    <scope>NUCLEOTIDE SEQUENCE [LARGE SCALE GENOMIC DNA]</scope>
    <source>
        <strain evidence="2 3">ORNL</strain>
    </source>
</reference>
<proteinExistence type="predicted"/>
<accession>A0A5B9EFC6</accession>
<evidence type="ECO:0000313" key="2">
    <source>
        <dbReference type="EMBL" id="QEE30364.1"/>
    </source>
</evidence>
<dbReference type="EMBL" id="CP042806">
    <property type="protein sequence ID" value="QEE30364.1"/>
    <property type="molecule type" value="Genomic_DNA"/>
</dbReference>
<dbReference type="PANTHER" id="PTHR46145">
    <property type="entry name" value="HEPARANASE"/>
    <property type="match status" value="1"/>
</dbReference>
<evidence type="ECO:0008006" key="4">
    <source>
        <dbReference type="Google" id="ProtNLM"/>
    </source>
</evidence>
<sequence length="519" mass="56185">MPHPRFTLVRNTVAASLAAASVCASLQGQVTLQPKSMRRVAQVDPRYVSFNVEAIEITGGRFWKPFPKKDQPPAAPGTTTDPYQYRPPIDLSRPKIRKLAGALAPSYMRVSGTWRNSTYFQDDDAPQMSTPPAGFKGVMTRAQWKGAIDFAHAVGADLVTSVAISDGTRDANGDWTTTQAKTFFDFTRKAGGHIAATEFLNEPTFAAQGAAPTGYDEAAFAKDVKAFRTFLKAESPETIYLGPGSIGEGVPMIVGMPMPKMLSTEKMLQASGPVFDAFSYHVYTTLSPRCVGKMGLSWEKVLTPAYLDRNPDTEAFYAKLRDTYLPGKQIWLTETGEAGCGGSPWASAFIDTFRFADQLGSLARRDVQTVMVNTLASSDYGLLNEETLNPRPDYWLAVLWKRLMGTTVLDAGPAPDATLRIYAHCMKGVQGGVSVVALNIDKDAEHALTLPAAERYTLTAPELLSETMMLNGKPLQAGEDGTLPAITGERAKAGEQKLPPASITFFTVRNAGNAACRGK</sequence>
<dbReference type="Gene3D" id="3.20.20.80">
    <property type="entry name" value="Glycosidases"/>
    <property type="match status" value="1"/>
</dbReference>
<keyword evidence="3" id="KW-1185">Reference proteome</keyword>
<dbReference type="GO" id="GO:0016798">
    <property type="term" value="F:hydrolase activity, acting on glycosyl bonds"/>
    <property type="evidence" value="ECO:0007669"/>
    <property type="project" value="InterPro"/>
</dbReference>
<dbReference type="Proteomes" id="UP000321820">
    <property type="component" value="Chromosome"/>
</dbReference>
<dbReference type="RefSeq" id="WP_147649633.1">
    <property type="nucleotide sequence ID" value="NZ_CP042806.1"/>
</dbReference>
<dbReference type="OrthoDB" id="366350at2"/>
<dbReference type="Pfam" id="PF03662">
    <property type="entry name" value="Glyco_hydro_79n"/>
    <property type="match status" value="1"/>
</dbReference>
<dbReference type="PANTHER" id="PTHR46145:SF4">
    <property type="entry name" value="HEPARANASE"/>
    <property type="match status" value="1"/>
</dbReference>
<dbReference type="AlphaFoldDB" id="A0A5B9EFC6"/>
<gene>
    <name evidence="2" type="ORF">FTW19_21690</name>
</gene>
<feature type="region of interest" description="Disordered" evidence="1">
    <location>
        <begin position="64"/>
        <end position="87"/>
    </location>
</feature>
<evidence type="ECO:0000256" key="1">
    <source>
        <dbReference type="SAM" id="MobiDB-lite"/>
    </source>
</evidence>
<organism evidence="2 3">
    <name type="scientific">Terriglobus albidus</name>
    <dbReference type="NCBI Taxonomy" id="1592106"/>
    <lineage>
        <taxon>Bacteria</taxon>
        <taxon>Pseudomonadati</taxon>
        <taxon>Acidobacteriota</taxon>
        <taxon>Terriglobia</taxon>
        <taxon>Terriglobales</taxon>
        <taxon>Acidobacteriaceae</taxon>
        <taxon>Terriglobus</taxon>
    </lineage>
</organism>